<evidence type="ECO:0000256" key="7">
    <source>
        <dbReference type="ARBA" id="ARBA00023319"/>
    </source>
</evidence>
<evidence type="ECO:0000256" key="5">
    <source>
        <dbReference type="ARBA" id="ARBA00022764"/>
    </source>
</evidence>
<keyword evidence="3" id="KW-1029">Fimbrium biogenesis</keyword>
<dbReference type="InterPro" id="IPR036316">
    <property type="entry name" value="Pili_assmbl_chap_C_dom_sf"/>
</dbReference>
<proteinExistence type="inferred from homology"/>
<dbReference type="InterPro" id="IPR001829">
    <property type="entry name" value="Pili_assmbl_chaperone_bac"/>
</dbReference>
<keyword evidence="7" id="KW-0393">Immunoglobulin domain</keyword>
<comment type="similarity">
    <text evidence="2 8">Belongs to the periplasmic pilus chaperone family.</text>
</comment>
<evidence type="ECO:0000256" key="2">
    <source>
        <dbReference type="ARBA" id="ARBA00007399"/>
    </source>
</evidence>
<dbReference type="Pfam" id="PF02753">
    <property type="entry name" value="PapD_C"/>
    <property type="match status" value="1"/>
</dbReference>
<evidence type="ECO:0000256" key="3">
    <source>
        <dbReference type="ARBA" id="ARBA00022558"/>
    </source>
</evidence>
<dbReference type="Proteomes" id="UP000254835">
    <property type="component" value="Unassembled WGS sequence"/>
</dbReference>
<feature type="domain" description="Pili assembly chaperone N-terminal" evidence="9">
    <location>
        <begin position="22"/>
        <end position="150"/>
    </location>
</feature>
<dbReference type="AlphaFoldDB" id="A0A380PZW9"/>
<dbReference type="PRINTS" id="PR00969">
    <property type="entry name" value="CHAPERONPILI"/>
</dbReference>
<protein>
    <submittedName>
        <fullName evidence="11">Putative pili chaperone protein</fullName>
    </submittedName>
</protein>
<dbReference type="Gene3D" id="2.60.40.10">
    <property type="entry name" value="Immunoglobulins"/>
    <property type="match status" value="2"/>
</dbReference>
<dbReference type="PROSITE" id="PS00635">
    <property type="entry name" value="PILI_CHAPERONE"/>
    <property type="match status" value="1"/>
</dbReference>
<dbReference type="PANTHER" id="PTHR30251:SF2">
    <property type="entry name" value="FIMBRIAL CHAPERONE YADV-RELATED"/>
    <property type="match status" value="1"/>
</dbReference>
<dbReference type="Pfam" id="PF00345">
    <property type="entry name" value="PapD_N"/>
    <property type="match status" value="1"/>
</dbReference>
<sequence>MKLLKILLIVYFACGGYSAYASIQITATRIIFDEKSKEQVIRVNNIGDLPSLVQVWLESDRDSIDSGDVEKEDLPFVISPPVSRINAGKGKSFRVFKTEEAKVKFPRDRETLLWVNVLDIPPEVENDNAKNKLNLAFRTRLKFLYRPIGLSSDPRVAAESVSWVAKRTGKTINIKGENKSPYHISIGKFVVTDGSKKIDLTGGMILPYSNYEFDFKVTDLSNQPIKLFYSYITDLGAFVEKEIILE</sequence>
<evidence type="ECO:0000259" key="9">
    <source>
        <dbReference type="Pfam" id="PF00345"/>
    </source>
</evidence>
<evidence type="ECO:0000259" key="10">
    <source>
        <dbReference type="Pfam" id="PF02753"/>
    </source>
</evidence>
<dbReference type="InterPro" id="IPR008962">
    <property type="entry name" value="PapD-like_sf"/>
</dbReference>
<dbReference type="SUPFAM" id="SSF49354">
    <property type="entry name" value="PapD-like"/>
    <property type="match status" value="1"/>
</dbReference>
<evidence type="ECO:0000256" key="1">
    <source>
        <dbReference type="ARBA" id="ARBA00004418"/>
    </source>
</evidence>
<reference evidence="11 12" key="1">
    <citation type="submission" date="2018-06" db="EMBL/GenBank/DDBJ databases">
        <authorList>
            <consortium name="Pathogen Informatics"/>
            <person name="Doyle S."/>
        </authorList>
    </citation>
    <scope>NUCLEOTIDE SEQUENCE [LARGE SCALE GENOMIC DNA]</scope>
    <source>
        <strain evidence="11 12">NCTC11470</strain>
    </source>
</reference>
<evidence type="ECO:0000313" key="12">
    <source>
        <dbReference type="Proteomes" id="UP000254835"/>
    </source>
</evidence>
<keyword evidence="6 8" id="KW-0143">Chaperone</keyword>
<dbReference type="GeneID" id="57904012"/>
<dbReference type="InterPro" id="IPR050643">
    <property type="entry name" value="Periplasmic_pilus_chap"/>
</dbReference>
<dbReference type="InterPro" id="IPR016147">
    <property type="entry name" value="Pili_assmbl_chaperone_N"/>
</dbReference>
<evidence type="ECO:0000256" key="6">
    <source>
        <dbReference type="ARBA" id="ARBA00023186"/>
    </source>
</evidence>
<organism evidence="11 12">
    <name type="scientific">Yersinia frederiksenii</name>
    <dbReference type="NCBI Taxonomy" id="29484"/>
    <lineage>
        <taxon>Bacteria</taxon>
        <taxon>Pseudomonadati</taxon>
        <taxon>Pseudomonadota</taxon>
        <taxon>Gammaproteobacteria</taxon>
        <taxon>Enterobacterales</taxon>
        <taxon>Yersiniaceae</taxon>
        <taxon>Yersinia</taxon>
    </lineage>
</organism>
<keyword evidence="5" id="KW-0574">Periplasm</keyword>
<evidence type="ECO:0000256" key="4">
    <source>
        <dbReference type="ARBA" id="ARBA00022729"/>
    </source>
</evidence>
<dbReference type="GO" id="GO:0030288">
    <property type="term" value="C:outer membrane-bounded periplasmic space"/>
    <property type="evidence" value="ECO:0007669"/>
    <property type="project" value="InterPro"/>
</dbReference>
<dbReference type="InterPro" id="IPR013783">
    <property type="entry name" value="Ig-like_fold"/>
</dbReference>
<gene>
    <name evidence="11" type="primary">focC_3</name>
    <name evidence="11" type="ORF">NCTC11470_03997</name>
</gene>
<dbReference type="EMBL" id="UHJA01000001">
    <property type="protein sequence ID" value="SUP78859.1"/>
    <property type="molecule type" value="Genomic_DNA"/>
</dbReference>
<accession>A0A380PZW9</accession>
<comment type="subcellular location">
    <subcellularLocation>
        <location evidence="1 8">Periplasm</location>
    </subcellularLocation>
</comment>
<dbReference type="InterPro" id="IPR018046">
    <property type="entry name" value="Pili_assmbl_chaperone_CS"/>
</dbReference>
<dbReference type="PANTHER" id="PTHR30251">
    <property type="entry name" value="PILUS ASSEMBLY CHAPERONE"/>
    <property type="match status" value="1"/>
</dbReference>
<dbReference type="InterPro" id="IPR016148">
    <property type="entry name" value="Pili_assmbl_chaperone_C"/>
</dbReference>
<dbReference type="OrthoDB" id="9131059at2"/>
<dbReference type="GO" id="GO:0071555">
    <property type="term" value="P:cell wall organization"/>
    <property type="evidence" value="ECO:0007669"/>
    <property type="project" value="InterPro"/>
</dbReference>
<dbReference type="SUPFAM" id="SSF49584">
    <property type="entry name" value="Periplasmic chaperone C-domain"/>
    <property type="match status" value="1"/>
</dbReference>
<feature type="domain" description="Pili assembly chaperone C-terminal" evidence="10">
    <location>
        <begin position="177"/>
        <end position="238"/>
    </location>
</feature>
<name>A0A380PZW9_YERFR</name>
<evidence type="ECO:0000256" key="8">
    <source>
        <dbReference type="RuleBase" id="RU003918"/>
    </source>
</evidence>
<evidence type="ECO:0000313" key="11">
    <source>
        <dbReference type="EMBL" id="SUP78859.1"/>
    </source>
</evidence>
<dbReference type="RefSeq" id="WP_004712452.1">
    <property type="nucleotide sequence ID" value="NZ_CP023964.1"/>
</dbReference>
<keyword evidence="4" id="KW-0732">Signal</keyword>